<protein>
    <submittedName>
        <fullName evidence="2">Uncharacterized protein</fullName>
    </submittedName>
</protein>
<evidence type="ECO:0000256" key="1">
    <source>
        <dbReference type="SAM" id="MobiDB-lite"/>
    </source>
</evidence>
<name>A0A9P6HIS7_9AGAM</name>
<accession>A0A9P6HIS7</accession>
<dbReference type="Proteomes" id="UP000736335">
    <property type="component" value="Unassembled WGS sequence"/>
</dbReference>
<comment type="caution">
    <text evidence="2">The sequence shown here is derived from an EMBL/GenBank/DDBJ whole genome shotgun (WGS) entry which is preliminary data.</text>
</comment>
<keyword evidence="3" id="KW-1185">Reference proteome</keyword>
<dbReference type="AlphaFoldDB" id="A0A9P6HIS7"/>
<dbReference type="InterPro" id="IPR016024">
    <property type="entry name" value="ARM-type_fold"/>
</dbReference>
<dbReference type="InterPro" id="IPR011989">
    <property type="entry name" value="ARM-like"/>
</dbReference>
<sequence length="689" mass="77443">MPGPGAKTKQKSKKNAQPNPSVPSTPPTFVADIDNAEDWAGIVSVLCETLQLPDLETRSGLKKVHADFQDIYRRLIGLYEANIQSDNITGGVIGIFARMSVDSILRDKLFEKGFLKKLFPLLQREHTRHMALVALATITHHGGTQVHTEIAKQTPVLVRLMRENKYDSKVLELAIVAISHAARAVLLDVNKLPDPKVVKLIGLENMLDVVLESIRYPWISSLAVTHAIPLLGSPTLHCWDVALKHPDLLNFLAACLRCEDLSVRCDAMIAFFQLHHHDTKPDTTILDPRKVIESFESGAFKRPRIEDAILEYGLQETDFFTQVLAARNFQSAMQKAVDTGNLVDLGRTLARLITHTEFSIGDGYYQAINERTGKMEIVDTGLPFQQWRDSLPHCAEALQATGYASDIDMADILHIKYLIMMRKFREAAPRAKAALERSPHIPYFYYPMTLLADKEEGLRYAKKGMKCKTTTKFLHFSMMKRAIEFAGNLGISAVVNKPAGRARELGIAFMTSAMEDAKDFIANAHPDSRHMQEVIDWYMLMTLTLKGPELHMSLIDFAPVLDKRELAAEFLEVTGVTPFESQADLALRTILQHTDAGNLEWGPPMMKINKLLANEWKYTHERNPVPENVERRMDDLAAWLEKLDIEPGETEPTYCVNPKVNPNKVVLYRCTHCGTPSAVLRRCGCGKVR</sequence>
<dbReference type="OrthoDB" id="341421at2759"/>
<reference evidence="2" key="1">
    <citation type="journal article" date="2020" name="Nat. Commun.">
        <title>Large-scale genome sequencing of mycorrhizal fungi provides insights into the early evolution of symbiotic traits.</title>
        <authorList>
            <person name="Miyauchi S."/>
            <person name="Kiss E."/>
            <person name="Kuo A."/>
            <person name="Drula E."/>
            <person name="Kohler A."/>
            <person name="Sanchez-Garcia M."/>
            <person name="Morin E."/>
            <person name="Andreopoulos B."/>
            <person name="Barry K.W."/>
            <person name="Bonito G."/>
            <person name="Buee M."/>
            <person name="Carver A."/>
            <person name="Chen C."/>
            <person name="Cichocki N."/>
            <person name="Clum A."/>
            <person name="Culley D."/>
            <person name="Crous P.W."/>
            <person name="Fauchery L."/>
            <person name="Girlanda M."/>
            <person name="Hayes R.D."/>
            <person name="Keri Z."/>
            <person name="LaButti K."/>
            <person name="Lipzen A."/>
            <person name="Lombard V."/>
            <person name="Magnuson J."/>
            <person name="Maillard F."/>
            <person name="Murat C."/>
            <person name="Nolan M."/>
            <person name="Ohm R.A."/>
            <person name="Pangilinan J."/>
            <person name="Pereira M.F."/>
            <person name="Perotto S."/>
            <person name="Peter M."/>
            <person name="Pfister S."/>
            <person name="Riley R."/>
            <person name="Sitrit Y."/>
            <person name="Stielow J.B."/>
            <person name="Szollosi G."/>
            <person name="Zifcakova L."/>
            <person name="Stursova M."/>
            <person name="Spatafora J.W."/>
            <person name="Tedersoo L."/>
            <person name="Vaario L.M."/>
            <person name="Yamada A."/>
            <person name="Yan M."/>
            <person name="Wang P."/>
            <person name="Xu J."/>
            <person name="Bruns T."/>
            <person name="Baldrian P."/>
            <person name="Vilgalys R."/>
            <person name="Dunand C."/>
            <person name="Henrissat B."/>
            <person name="Grigoriev I.V."/>
            <person name="Hibbett D."/>
            <person name="Nagy L.G."/>
            <person name="Martin F.M."/>
        </authorList>
    </citation>
    <scope>NUCLEOTIDE SEQUENCE</scope>
    <source>
        <strain evidence="2">UH-Tt-Lm1</strain>
    </source>
</reference>
<dbReference type="SUPFAM" id="SSF48371">
    <property type="entry name" value="ARM repeat"/>
    <property type="match status" value="1"/>
</dbReference>
<organism evidence="2 3">
    <name type="scientific">Thelephora terrestris</name>
    <dbReference type="NCBI Taxonomy" id="56493"/>
    <lineage>
        <taxon>Eukaryota</taxon>
        <taxon>Fungi</taxon>
        <taxon>Dikarya</taxon>
        <taxon>Basidiomycota</taxon>
        <taxon>Agaricomycotina</taxon>
        <taxon>Agaricomycetes</taxon>
        <taxon>Thelephorales</taxon>
        <taxon>Thelephoraceae</taxon>
        <taxon>Thelephora</taxon>
    </lineage>
</organism>
<gene>
    <name evidence="2" type="ORF">BJ322DRAFT_610417</name>
</gene>
<dbReference type="EMBL" id="WIUZ02000004">
    <property type="protein sequence ID" value="KAF9788162.1"/>
    <property type="molecule type" value="Genomic_DNA"/>
</dbReference>
<evidence type="ECO:0000313" key="2">
    <source>
        <dbReference type="EMBL" id="KAF9788162.1"/>
    </source>
</evidence>
<proteinExistence type="predicted"/>
<evidence type="ECO:0000313" key="3">
    <source>
        <dbReference type="Proteomes" id="UP000736335"/>
    </source>
</evidence>
<reference evidence="2" key="2">
    <citation type="submission" date="2020-11" db="EMBL/GenBank/DDBJ databases">
        <authorList>
            <consortium name="DOE Joint Genome Institute"/>
            <person name="Kuo A."/>
            <person name="Miyauchi S."/>
            <person name="Kiss E."/>
            <person name="Drula E."/>
            <person name="Kohler A."/>
            <person name="Sanchez-Garcia M."/>
            <person name="Andreopoulos B."/>
            <person name="Barry K.W."/>
            <person name="Bonito G."/>
            <person name="Buee M."/>
            <person name="Carver A."/>
            <person name="Chen C."/>
            <person name="Cichocki N."/>
            <person name="Clum A."/>
            <person name="Culley D."/>
            <person name="Crous P.W."/>
            <person name="Fauchery L."/>
            <person name="Girlanda M."/>
            <person name="Hayes R."/>
            <person name="Keri Z."/>
            <person name="Labutti K."/>
            <person name="Lipzen A."/>
            <person name="Lombard V."/>
            <person name="Magnuson J."/>
            <person name="Maillard F."/>
            <person name="Morin E."/>
            <person name="Murat C."/>
            <person name="Nolan M."/>
            <person name="Ohm R."/>
            <person name="Pangilinan J."/>
            <person name="Pereira M."/>
            <person name="Perotto S."/>
            <person name="Peter M."/>
            <person name="Riley R."/>
            <person name="Sitrit Y."/>
            <person name="Stielow B."/>
            <person name="Szollosi G."/>
            <person name="Zifcakova L."/>
            <person name="Stursova M."/>
            <person name="Spatafora J.W."/>
            <person name="Tedersoo L."/>
            <person name="Vaario L.-M."/>
            <person name="Yamada A."/>
            <person name="Yan M."/>
            <person name="Wang P."/>
            <person name="Xu J."/>
            <person name="Bruns T."/>
            <person name="Baldrian P."/>
            <person name="Vilgalys R."/>
            <person name="Henrissat B."/>
            <person name="Grigoriev I.V."/>
            <person name="Hibbett D."/>
            <person name="Nagy L.G."/>
            <person name="Martin F.M."/>
        </authorList>
    </citation>
    <scope>NUCLEOTIDE SEQUENCE</scope>
    <source>
        <strain evidence="2">UH-Tt-Lm1</strain>
    </source>
</reference>
<feature type="region of interest" description="Disordered" evidence="1">
    <location>
        <begin position="1"/>
        <end position="28"/>
    </location>
</feature>
<dbReference type="Gene3D" id="1.25.10.10">
    <property type="entry name" value="Leucine-rich Repeat Variant"/>
    <property type="match status" value="1"/>
</dbReference>